<dbReference type="Proteomes" id="UP000019804">
    <property type="component" value="Unassembled WGS sequence"/>
</dbReference>
<dbReference type="OrthoDB" id="1874341at2759"/>
<dbReference type="AlphaFoldDB" id="A0A017SCW7"/>
<evidence type="ECO:0000313" key="2">
    <source>
        <dbReference type="EMBL" id="EYE94797.1"/>
    </source>
</evidence>
<reference evidence="3" key="1">
    <citation type="journal article" date="2014" name="Nat. Commun.">
        <title>Genomic adaptations of the halophilic Dead Sea filamentous fungus Eurotium rubrum.</title>
        <authorList>
            <person name="Kis-Papo T."/>
            <person name="Weig A.R."/>
            <person name="Riley R."/>
            <person name="Persoh D."/>
            <person name="Salamov A."/>
            <person name="Sun H."/>
            <person name="Lipzen A."/>
            <person name="Wasser S.P."/>
            <person name="Rambold G."/>
            <person name="Grigoriev I.V."/>
            <person name="Nevo E."/>
        </authorList>
    </citation>
    <scope>NUCLEOTIDE SEQUENCE [LARGE SCALE GENOMIC DNA]</scope>
    <source>
        <strain evidence="3">CBS 135680</strain>
    </source>
</reference>
<dbReference type="PANTHER" id="PTHR22767:SF3">
    <property type="entry name" value="N-ALPHA-ACETYLTRANSFERASE 25, NATB AUXILIARY SUBUNIT"/>
    <property type="match status" value="1"/>
</dbReference>
<keyword evidence="3" id="KW-1185">Reference proteome</keyword>
<gene>
    <name evidence="2" type="ORF">EURHEDRAFT_377811</name>
</gene>
<evidence type="ECO:0000256" key="1">
    <source>
        <dbReference type="ARBA" id="ARBA00006298"/>
    </source>
</evidence>
<dbReference type="RefSeq" id="XP_040638485.1">
    <property type="nucleotide sequence ID" value="XM_040779003.1"/>
</dbReference>
<protein>
    <submittedName>
        <fullName evidence="2">Putative cytoskeleton organization protein</fullName>
    </submittedName>
</protein>
<evidence type="ECO:0000313" key="3">
    <source>
        <dbReference type="Proteomes" id="UP000019804"/>
    </source>
</evidence>
<name>A0A017SCW7_ASPRC</name>
<dbReference type="STRING" id="1388766.A0A017SCW7"/>
<dbReference type="PANTHER" id="PTHR22767">
    <property type="entry name" value="N-TERMINAL ACETYLTRANSFERASE-RELATED"/>
    <property type="match status" value="1"/>
</dbReference>
<dbReference type="GeneID" id="63694127"/>
<sequence length="936" mass="105517">MVSTTNDAVFQRRNNQIQDAIDAQNLKQALQLIEKRMKKGEDTRFLKAWKAHILFRHADEAHHKRGVTETLELCKAEPPATDLETLDILQQTLEKMSDQEDTKQVLWEKAAKAKPQDLEIQMRWFTYAFENDDWKSAQKAAMSLQSNFSKTRKYYFWAVFLCHLTATDSKSSEAEKKLFGTLAYRMASKAAESVPSDPKESPSPPKAIQTTEELLLLVKILETQDRHPEVVKLLDSENLGLNSQIVQNDWTFVGTKVESLEKAGMWTEGLAYTKSLLAIPTDENERKALQERDDWAVWNLLVASVRNINNTETTTEAQNFIKVFLNAVPKSRNAQLAQLDLIHWGVQSSNLTKDDLYSASQEYFDWNKSKLYCFGDLQKYLPELEKDGLSKFVEYTLKTQESESNVSPFKGVAVINALKLEYCFQLSSDEASVTTQMSEDYIARCLKTYNELRSPNQKSDESVIESQPSDDLCLLAAMSLMRFGHEGEQITDTALIRAAGILDRLLVDSPHNYQALLLLVRIYLRLGAGSLALKTFSKLSVKQFQFETVAHNLFTRIATVHPHSAPPIEGAEYKDFDPQIALMQGLNFYRNADITTIRNRSNGLDLGSYVNVEGTIDLQRRLKNSICRRIYALEVKRTQRLVGGKPVGRYDEIANDESPMYDQRKFDAFMNCEAPGKPTFEERMRLGPLPQEPWVKSSRVTDRLFGLIKELAAQRPVSVEAALSSLDEILGSDPEFDRTPAEVETTKNHLNLLKVVSHLGGSKSITPEEVEGSLSQVEEWLSSKTQYLAPNDNKTSPIISNTAITFHSEYPSAPSWRFLHETSLILETLKAVSQLTVIASKKGTKSAMLPKDRIEQLTTSVRQAHESVRTNIRNLKSRISEPGVLSALINLVLSGTTGELRDALEKTFDTSALEVFAGELMESWEEGLEGLVGVSL</sequence>
<dbReference type="HOGENOM" id="CLU_013217_0_0_1"/>
<comment type="similarity">
    <text evidence="1">Belongs to the MDM20/NAA25 family.</text>
</comment>
<dbReference type="Pfam" id="PF09797">
    <property type="entry name" value="NatB_MDM20"/>
    <property type="match status" value="1"/>
</dbReference>
<dbReference type="InterPro" id="IPR019183">
    <property type="entry name" value="NAA25_NatB_aux_su"/>
</dbReference>
<proteinExistence type="inferred from homology"/>
<dbReference type="EMBL" id="KK088424">
    <property type="protein sequence ID" value="EYE94797.1"/>
    <property type="molecule type" value="Genomic_DNA"/>
</dbReference>
<accession>A0A017SCW7</accession>
<organism evidence="2 3">
    <name type="scientific">Aspergillus ruber (strain CBS 135680)</name>
    <dbReference type="NCBI Taxonomy" id="1388766"/>
    <lineage>
        <taxon>Eukaryota</taxon>
        <taxon>Fungi</taxon>
        <taxon>Dikarya</taxon>
        <taxon>Ascomycota</taxon>
        <taxon>Pezizomycotina</taxon>
        <taxon>Eurotiomycetes</taxon>
        <taxon>Eurotiomycetidae</taxon>
        <taxon>Eurotiales</taxon>
        <taxon>Aspergillaceae</taxon>
        <taxon>Aspergillus</taxon>
        <taxon>Aspergillus subgen. Aspergillus</taxon>
    </lineage>
</organism>
<dbReference type="GO" id="GO:0031416">
    <property type="term" value="C:NatB complex"/>
    <property type="evidence" value="ECO:0007669"/>
    <property type="project" value="TreeGrafter"/>
</dbReference>